<dbReference type="PANTHER" id="PTHR33303:SF2">
    <property type="entry name" value="COA-BINDING DOMAIN-CONTAINING PROTEIN"/>
    <property type="match status" value="1"/>
</dbReference>
<dbReference type="Gene3D" id="3.40.50.720">
    <property type="entry name" value="NAD(P)-binding Rossmann-like Domain"/>
    <property type="match status" value="1"/>
</dbReference>
<gene>
    <name evidence="2" type="ORF">VLY81_07240</name>
</gene>
<dbReference type="SMART" id="SM00881">
    <property type="entry name" value="CoA_binding"/>
    <property type="match status" value="1"/>
</dbReference>
<feature type="domain" description="CoA-binding" evidence="1">
    <location>
        <begin position="9"/>
        <end position="101"/>
    </location>
</feature>
<protein>
    <submittedName>
        <fullName evidence="2">CoA-binding protein</fullName>
    </submittedName>
</protein>
<dbReference type="InterPro" id="IPR036291">
    <property type="entry name" value="NAD(P)-bd_dom_sf"/>
</dbReference>
<proteinExistence type="predicted"/>
<dbReference type="InterPro" id="IPR003781">
    <property type="entry name" value="CoA-bd"/>
</dbReference>
<dbReference type="EMBL" id="CP141614">
    <property type="protein sequence ID" value="WRP13252.1"/>
    <property type="molecule type" value="Genomic_DNA"/>
</dbReference>
<accession>A0ABZ1BM80</accession>
<evidence type="ECO:0000259" key="1">
    <source>
        <dbReference type="SMART" id="SM00881"/>
    </source>
</evidence>
<dbReference type="RefSeq" id="WP_324667497.1">
    <property type="nucleotide sequence ID" value="NZ_CP141614.1"/>
</dbReference>
<dbReference type="Proteomes" id="UP001333102">
    <property type="component" value="Chromosome"/>
</dbReference>
<evidence type="ECO:0000313" key="3">
    <source>
        <dbReference type="Proteomes" id="UP001333102"/>
    </source>
</evidence>
<dbReference type="PANTHER" id="PTHR33303">
    <property type="entry name" value="CYTOPLASMIC PROTEIN-RELATED"/>
    <property type="match status" value="1"/>
</dbReference>
<sequence>MPDEALEILRSARTVAVVGLSPDPSRPSHTVASYLKRQGYRIIPVNPTVSEVLGEKSYPDLRSVPEPVDVVDVFRRPEYVPQIVEEAIAIGARALWLQEGVVHEQAAERARQAGLRVVMDRCMLKEHQRYRMAGEL</sequence>
<dbReference type="Pfam" id="PF13380">
    <property type="entry name" value="CoA_binding_2"/>
    <property type="match status" value="1"/>
</dbReference>
<keyword evidence="3" id="KW-1185">Reference proteome</keyword>
<reference evidence="3" key="1">
    <citation type="submission" date="2023-12" db="EMBL/GenBank/DDBJ databases">
        <title>Novel isolates from deep terrestrial aquifers shed light on the physiology and ecology of the class Limnochordia.</title>
        <authorList>
            <person name="Karnachuk O.V."/>
            <person name="Lukina A.P."/>
            <person name="Avakyan M.R."/>
            <person name="Kadnikov V."/>
            <person name="Begmatov S."/>
            <person name="Beletsky A.V."/>
            <person name="Mardanov A.V."/>
            <person name="Ravin N.V."/>
        </authorList>
    </citation>
    <scope>NUCLEOTIDE SEQUENCE [LARGE SCALE GENOMIC DNA]</scope>
    <source>
        <strain evidence="3">LN</strain>
    </source>
</reference>
<evidence type="ECO:0000313" key="2">
    <source>
        <dbReference type="EMBL" id="WRP13252.1"/>
    </source>
</evidence>
<organism evidence="2 3">
    <name type="scientific">Geochorda subterranea</name>
    <dbReference type="NCBI Taxonomy" id="3109564"/>
    <lineage>
        <taxon>Bacteria</taxon>
        <taxon>Bacillati</taxon>
        <taxon>Bacillota</taxon>
        <taxon>Limnochordia</taxon>
        <taxon>Limnochordales</taxon>
        <taxon>Geochordaceae</taxon>
        <taxon>Geochorda</taxon>
    </lineage>
</organism>
<dbReference type="SUPFAM" id="SSF51735">
    <property type="entry name" value="NAD(P)-binding Rossmann-fold domains"/>
    <property type="match status" value="1"/>
</dbReference>
<name>A0ABZ1BM80_9FIRM</name>